<evidence type="ECO:0000256" key="5">
    <source>
        <dbReference type="ARBA" id="ARBA00022679"/>
    </source>
</evidence>
<dbReference type="SMART" id="SM00293">
    <property type="entry name" value="PWWP"/>
    <property type="match status" value="1"/>
</dbReference>
<proteinExistence type="inferred from homology"/>
<keyword evidence="8" id="KW-0863">Zinc-finger</keyword>
<name>A0A7K7BJM4_9AVES</name>
<dbReference type="Pfam" id="PF00145">
    <property type="entry name" value="DNA_methylase"/>
    <property type="match status" value="1"/>
</dbReference>
<dbReference type="Proteomes" id="UP000531938">
    <property type="component" value="Unassembled WGS sequence"/>
</dbReference>
<keyword evidence="5 12" id="KW-0808">Transferase</keyword>
<evidence type="ECO:0000256" key="3">
    <source>
        <dbReference type="ARBA" id="ARBA00022491"/>
    </source>
</evidence>
<keyword evidence="6 12" id="KW-0949">S-adenosyl-L-methionine</keyword>
<evidence type="ECO:0000256" key="1">
    <source>
        <dbReference type="ARBA" id="ARBA00004123"/>
    </source>
</evidence>
<feature type="non-terminal residue" evidence="15">
    <location>
        <position position="1"/>
    </location>
</feature>
<dbReference type="Gene3D" id="1.10.720.50">
    <property type="entry name" value="PWWP, helical domain"/>
    <property type="match status" value="1"/>
</dbReference>
<reference evidence="15 16" key="1">
    <citation type="submission" date="2019-09" db="EMBL/GenBank/DDBJ databases">
        <title>Bird 10,000 Genomes (B10K) Project - Family phase.</title>
        <authorList>
            <person name="Zhang G."/>
        </authorList>
    </citation>
    <scope>NUCLEOTIDE SEQUENCE [LARGE SCALE GENOMIC DNA]</scope>
    <source>
        <strain evidence="15">B10K-MSB-03</strain>
    </source>
</reference>
<evidence type="ECO:0000259" key="14">
    <source>
        <dbReference type="PROSITE" id="PS50812"/>
    </source>
</evidence>
<evidence type="ECO:0000256" key="6">
    <source>
        <dbReference type="ARBA" id="ARBA00022691"/>
    </source>
</evidence>
<feature type="compositionally biased region" description="Basic and acidic residues" evidence="13">
    <location>
        <begin position="17"/>
        <end position="28"/>
    </location>
</feature>
<comment type="caution">
    <text evidence="15">The sequence shown here is derived from an EMBL/GenBank/DDBJ whole genome shotgun (WGS) entry which is preliminary data.</text>
</comment>
<dbReference type="PROSITE" id="PS51679">
    <property type="entry name" value="SAM_MT_C5"/>
    <property type="match status" value="1"/>
</dbReference>
<feature type="compositionally biased region" description="Basic and acidic residues" evidence="13">
    <location>
        <begin position="56"/>
        <end position="66"/>
    </location>
</feature>
<dbReference type="SUPFAM" id="SSF53335">
    <property type="entry name" value="S-adenosyl-L-methionine-dependent methyltransferases"/>
    <property type="match status" value="1"/>
</dbReference>
<dbReference type="CDD" id="cd20154">
    <property type="entry name" value="PWWP_DNMT3A"/>
    <property type="match status" value="1"/>
</dbReference>
<evidence type="ECO:0000256" key="8">
    <source>
        <dbReference type="ARBA" id="ARBA00022771"/>
    </source>
</evidence>
<feature type="domain" description="PWWP" evidence="14">
    <location>
        <begin position="79"/>
        <end position="137"/>
    </location>
</feature>
<feature type="compositionally biased region" description="Low complexity" evidence="13">
    <location>
        <begin position="41"/>
        <end position="55"/>
    </location>
</feature>
<dbReference type="InterPro" id="IPR050390">
    <property type="entry name" value="C5-Methyltransferase"/>
</dbReference>
<dbReference type="EMBL" id="VZSH01000596">
    <property type="protein sequence ID" value="NWY08237.1"/>
    <property type="molecule type" value="Genomic_DNA"/>
</dbReference>
<evidence type="ECO:0000313" key="16">
    <source>
        <dbReference type="Proteomes" id="UP000531938"/>
    </source>
</evidence>
<evidence type="ECO:0000256" key="9">
    <source>
        <dbReference type="ARBA" id="ARBA00022833"/>
    </source>
</evidence>
<dbReference type="InterPro" id="IPR054724">
    <property type="entry name" value="DNM3A_N"/>
</dbReference>
<dbReference type="EC" id="2.1.1.37" evidence="2"/>
<dbReference type="AlphaFoldDB" id="A0A7K7BJM4"/>
<dbReference type="InterPro" id="IPR029063">
    <property type="entry name" value="SAM-dependent_MTases_sf"/>
</dbReference>
<evidence type="ECO:0000256" key="4">
    <source>
        <dbReference type="ARBA" id="ARBA00022603"/>
    </source>
</evidence>
<dbReference type="PANTHER" id="PTHR23068:SF10">
    <property type="entry name" value="DNA (CYTOSINE-5)-METHYLTRANSFERASE 3A"/>
    <property type="match status" value="1"/>
</dbReference>
<dbReference type="SUPFAM" id="SSF63748">
    <property type="entry name" value="Tudor/PWWP/MBT"/>
    <property type="match status" value="1"/>
</dbReference>
<dbReference type="Pfam" id="PF00855">
    <property type="entry name" value="PWWP"/>
    <property type="match status" value="1"/>
</dbReference>
<feature type="region of interest" description="Disordered" evidence="13">
    <location>
        <begin position="202"/>
        <end position="243"/>
    </location>
</feature>
<dbReference type="GO" id="GO:0005737">
    <property type="term" value="C:cytoplasm"/>
    <property type="evidence" value="ECO:0007669"/>
    <property type="project" value="TreeGrafter"/>
</dbReference>
<keyword evidence="4 12" id="KW-0489">Methyltransferase</keyword>
<keyword evidence="10" id="KW-0238">DNA-binding</keyword>
<evidence type="ECO:0000256" key="12">
    <source>
        <dbReference type="PROSITE-ProRule" id="PRU01016"/>
    </source>
</evidence>
<dbReference type="FunFam" id="2.30.30.140:FF:000006">
    <property type="entry name" value="DNA (Cytosine-5)-methyltransferase 3B isoform 3"/>
    <property type="match status" value="1"/>
</dbReference>
<feature type="active site" evidence="12">
    <location>
        <position position="429"/>
    </location>
</feature>
<dbReference type="Gene3D" id="2.30.30.140">
    <property type="match status" value="1"/>
</dbReference>
<dbReference type="PANTHER" id="PTHR23068">
    <property type="entry name" value="DNA CYTOSINE-5- -METHYLTRANSFERASE 3-RELATED"/>
    <property type="match status" value="1"/>
</dbReference>
<dbReference type="Gene3D" id="3.40.50.150">
    <property type="entry name" value="Vaccinia Virus protein VP39"/>
    <property type="match status" value="1"/>
</dbReference>
<evidence type="ECO:0000256" key="10">
    <source>
        <dbReference type="ARBA" id="ARBA00023125"/>
    </source>
</evidence>
<feature type="region of interest" description="Disordered" evidence="13">
    <location>
        <begin position="1"/>
        <end position="73"/>
    </location>
</feature>
<evidence type="ECO:0000256" key="2">
    <source>
        <dbReference type="ARBA" id="ARBA00011975"/>
    </source>
</evidence>
<keyword evidence="16" id="KW-1185">Reference proteome</keyword>
<evidence type="ECO:0000256" key="13">
    <source>
        <dbReference type="SAM" id="MobiDB-lite"/>
    </source>
</evidence>
<organism evidence="15 16">
    <name type="scientific">Nothoprocta ornata</name>
    <dbReference type="NCBI Taxonomy" id="83376"/>
    <lineage>
        <taxon>Eukaryota</taxon>
        <taxon>Metazoa</taxon>
        <taxon>Chordata</taxon>
        <taxon>Craniata</taxon>
        <taxon>Vertebrata</taxon>
        <taxon>Euteleostomi</taxon>
        <taxon>Archelosauria</taxon>
        <taxon>Archosauria</taxon>
        <taxon>Dinosauria</taxon>
        <taxon>Saurischia</taxon>
        <taxon>Theropoda</taxon>
        <taxon>Coelurosauria</taxon>
        <taxon>Aves</taxon>
        <taxon>Palaeognathae</taxon>
        <taxon>Tinamiformes</taxon>
        <taxon>Tinamidae</taxon>
        <taxon>Nothoprocta</taxon>
    </lineage>
</organism>
<dbReference type="InterPro" id="IPR018117">
    <property type="entry name" value="C5_DNA_meth_AS"/>
</dbReference>
<accession>A0A7K7BJM4</accession>
<dbReference type="PROSITE" id="PS00094">
    <property type="entry name" value="C5_MTASE_1"/>
    <property type="match status" value="1"/>
</dbReference>
<dbReference type="GO" id="GO:0045892">
    <property type="term" value="P:negative regulation of DNA-templated transcription"/>
    <property type="evidence" value="ECO:0007669"/>
    <property type="project" value="TreeGrafter"/>
</dbReference>
<dbReference type="InterPro" id="IPR000313">
    <property type="entry name" value="PWWP_dom"/>
</dbReference>
<dbReference type="Pfam" id="PF22855">
    <property type="entry name" value="DNM3A_N"/>
    <property type="match status" value="1"/>
</dbReference>
<dbReference type="GO" id="GO:0032259">
    <property type="term" value="P:methylation"/>
    <property type="evidence" value="ECO:0007669"/>
    <property type="project" value="UniProtKB-KW"/>
</dbReference>
<dbReference type="InterPro" id="IPR001525">
    <property type="entry name" value="C5_MeTfrase"/>
</dbReference>
<keyword evidence="11" id="KW-0539">Nucleus</keyword>
<dbReference type="GO" id="GO:0005634">
    <property type="term" value="C:nucleus"/>
    <property type="evidence" value="ECO:0007669"/>
    <property type="project" value="UniProtKB-SubCell"/>
</dbReference>
<dbReference type="FunFam" id="3.40.50.150:FF:000008">
    <property type="entry name" value="DNA (Cytosine-5)-methyltransferase 3A isoform X1"/>
    <property type="match status" value="1"/>
</dbReference>
<keyword evidence="3" id="KW-0678">Repressor</keyword>
<dbReference type="GO" id="GO:0008270">
    <property type="term" value="F:zinc ion binding"/>
    <property type="evidence" value="ECO:0007669"/>
    <property type="project" value="UniProtKB-KW"/>
</dbReference>
<dbReference type="GO" id="GO:0003886">
    <property type="term" value="F:DNA (cytosine-5-)-methyltransferase activity"/>
    <property type="evidence" value="ECO:0007669"/>
    <property type="project" value="UniProtKB-EC"/>
</dbReference>
<keyword evidence="9" id="KW-0862">Zinc</keyword>
<evidence type="ECO:0000256" key="11">
    <source>
        <dbReference type="ARBA" id="ARBA00023242"/>
    </source>
</evidence>
<keyword evidence="7" id="KW-0479">Metal-binding</keyword>
<evidence type="ECO:0000313" key="15">
    <source>
        <dbReference type="EMBL" id="NWY08237.1"/>
    </source>
</evidence>
<dbReference type="PROSITE" id="PS50812">
    <property type="entry name" value="PWWP"/>
    <property type="match status" value="1"/>
</dbReference>
<protein>
    <recommendedName>
        <fullName evidence="2">DNA (cytosine-5-)-methyltransferase</fullName>
        <ecNumber evidence="2">2.1.1.37</ecNumber>
    </recommendedName>
</protein>
<gene>
    <name evidence="15" type="primary">Dnmt3a</name>
    <name evidence="15" type="ORF">NOTORN_R05982</name>
</gene>
<comment type="subcellular location">
    <subcellularLocation>
        <location evidence="1">Nucleus</location>
    </subcellularLocation>
</comment>
<feature type="non-terminal residue" evidence="15">
    <location>
        <position position="545"/>
    </location>
</feature>
<evidence type="ECO:0000256" key="7">
    <source>
        <dbReference type="ARBA" id="ARBA00022723"/>
    </source>
</evidence>
<comment type="similarity">
    <text evidence="12">Belongs to the class I-like SAM-binding methyltransferase superfamily. C5-methyltransferase family.</text>
</comment>
<sequence>QAEKKAKVIAVMNVVEEPPRAEAQKEEEASPPASQQPTDPASPTVATTPEPVVPDAVDKGTSKSADDEPEYEDGRGFGIGELVWGKLRGFSWWPGRIVSWWMTGRSRAAEGTRWVMWFGDGKFSVVCVEKLLPLSSFASAFHQATYNKQPMYRKAIYEVLQVASSRAGKIFPACPENDETDTSKVVEIQNKQMIEWALGGFQPSGPKGLEPPEGQWPGGTRPSRSGGHRGHGGAARAPRGLGDRARLQACKRGTGSWHRLPSGLGDPPASARVERWPWGCIPNPRHFLDAKHCKPLGRCPPLQTALGEVPTFANVPQGRYQTLQTAPGGVPIFANHPWGFQPLQTALGGGKPIRVLSLFDGIATGLLVLKDLGIQVDRYIASEVCEDSITVGMVRHQGKIMYVGDVRNVTQKHIQEWGPFDLVIGGSPCNDLSIVNPARKGLYEGTGRLFFEFYRLLHEARPKEGDDRPFFWLFENVVAMGVSDKRDISRFLESNPVMIDAKEVSAAHRARYFWGNLPGMNRPLASTVNDKLELQECLEHGRIAK</sequence>
<dbReference type="GO" id="GO:0003677">
    <property type="term" value="F:DNA binding"/>
    <property type="evidence" value="ECO:0007669"/>
    <property type="project" value="UniProtKB-KW"/>
</dbReference>